<organism evidence="3 4">
    <name type="scientific">Peronospora belbahrii</name>
    <dbReference type="NCBI Taxonomy" id="622444"/>
    <lineage>
        <taxon>Eukaryota</taxon>
        <taxon>Sar</taxon>
        <taxon>Stramenopiles</taxon>
        <taxon>Oomycota</taxon>
        <taxon>Peronosporomycetes</taxon>
        <taxon>Peronosporales</taxon>
        <taxon>Peronosporaceae</taxon>
        <taxon>Peronospora</taxon>
    </lineage>
</organism>
<feature type="compositionally biased region" description="Polar residues" evidence="1">
    <location>
        <begin position="505"/>
        <end position="517"/>
    </location>
</feature>
<evidence type="ECO:0000313" key="4">
    <source>
        <dbReference type="Proteomes" id="UP001158986"/>
    </source>
</evidence>
<name>A0ABN8DAV7_9STRA</name>
<feature type="region of interest" description="Disordered" evidence="1">
    <location>
        <begin position="693"/>
        <end position="722"/>
    </location>
</feature>
<evidence type="ECO:0000313" key="3">
    <source>
        <dbReference type="EMBL" id="CAH0520478.1"/>
    </source>
</evidence>
<feature type="compositionally biased region" description="Polar residues" evidence="1">
    <location>
        <begin position="318"/>
        <end position="344"/>
    </location>
</feature>
<feature type="compositionally biased region" description="Basic residues" evidence="1">
    <location>
        <begin position="73"/>
        <end position="88"/>
    </location>
</feature>
<feature type="compositionally biased region" description="Basic and acidic residues" evidence="1">
    <location>
        <begin position="518"/>
        <end position="547"/>
    </location>
</feature>
<feature type="compositionally biased region" description="Basic and acidic residues" evidence="1">
    <location>
        <begin position="489"/>
        <end position="504"/>
    </location>
</feature>
<comment type="caution">
    <text evidence="3">The sequence shown here is derived from an EMBL/GenBank/DDBJ whole genome shotgun (WGS) entry which is preliminary data.</text>
</comment>
<sequence>MARIYLTQRFPLGTRIKKYFRGYRDPFEGLVDHHSDLTNFYHISYDDGDSEEMTEEDVEAHLFSLPKPQRPLKTPKKPKTSKKPKPPKTLKTPKLSKPPKASKPPTPSAMKTDKDEDIVSMSSVEAEVSSPTASEGKRRPTVLSLNANAPGLMCSNSFATSSCSSEATNESPAVSIPANTLEEVEKEEKIEDEEEMKDHRDEEKRGDSSLNSTPEEINLLIGKPVARKVTKEGRSIDVVQGTVVSYFPATKMFRVMYIDGECCDLTYQEVSDSIPPNLRPVGVGGKNKRKIEKPAQNEGETSLSAPSLSSKRPKTLDLKTNVTGQTQRSPMTSSLSSGTRQPSSPVIHETEMEAIDNIAFNIVRKVLFIVVSTVKNTAMEAQLEALSAAGLKDKEALEAFVQKDGLSSLAELLSKWEDQVETEQGVLLILKTLAVLPGVTKDVIRDSRIGKKVRGIEKQGFYKDAAIPSLATWVIQKLKADVGVQEVNQKSDKDRVQREEESHLRGSNFQKQSTSDVRSVKDNDRSATAKVKDSLRPQDARLEKEKSSTVLNSGGRSNSASHLLNLMNSRNGRTSRRDRDIFGNVVTVGKLGTPNNWRARRSTVVLDQVSKRLTENAQDVEFVKTKQADDGDWKPSKISFGNVDAVCAFDKDVAVSKLLVFRPPGSTKAPVRPPLKPRSGPLRSILRVRIYPRTASENAPRSSERKTQSAPPTAHLTAKPDVDPVAVPVKRLSLSSSKVPEDGVTELSTFKLSKLLNAVSPTEKRKQGFPIFDCITTSEQSPLGFTNETEERKVFTSGDGNMKTDPFIKKVDEPKPEESITALSPVLSGNVSPEDGKVLSRNVGGNVSMAQVANLKSCSIGYDQIVSTSSSNHYCD</sequence>
<accession>A0ABN8DAV7</accession>
<dbReference type="InterPro" id="IPR047365">
    <property type="entry name" value="Tudor_AtPTM-like"/>
</dbReference>
<keyword evidence="4" id="KW-1185">Reference proteome</keyword>
<dbReference type="EMBL" id="CAKLCB010000358">
    <property type="protein sequence ID" value="CAH0520478.1"/>
    <property type="molecule type" value="Genomic_DNA"/>
</dbReference>
<feature type="region of interest" description="Disordered" evidence="1">
    <location>
        <begin position="278"/>
        <end position="344"/>
    </location>
</feature>
<gene>
    <name evidence="3" type="ORF">PBS001_LOCUS6955</name>
</gene>
<feature type="region of interest" description="Disordered" evidence="1">
    <location>
        <begin position="180"/>
        <end position="215"/>
    </location>
</feature>
<dbReference type="SUPFAM" id="SSF47676">
    <property type="entry name" value="Conserved domain common to transcription factors TFIIS, elongin A, CRSP70"/>
    <property type="match status" value="1"/>
</dbReference>
<protein>
    <recommendedName>
        <fullName evidence="2">PTM/DIR17-like Tudor domain-containing protein</fullName>
    </recommendedName>
</protein>
<feature type="region of interest" description="Disordered" evidence="1">
    <location>
        <begin position="489"/>
        <end position="562"/>
    </location>
</feature>
<feature type="compositionally biased region" description="Polar residues" evidence="1">
    <location>
        <begin position="298"/>
        <end position="310"/>
    </location>
</feature>
<dbReference type="Proteomes" id="UP001158986">
    <property type="component" value="Unassembled WGS sequence"/>
</dbReference>
<feature type="compositionally biased region" description="Basic and acidic residues" evidence="1">
    <location>
        <begin position="196"/>
        <end position="207"/>
    </location>
</feature>
<feature type="region of interest" description="Disordered" evidence="1">
    <location>
        <begin position="63"/>
        <end position="141"/>
    </location>
</feature>
<feature type="compositionally biased region" description="Acidic residues" evidence="1">
    <location>
        <begin position="182"/>
        <end position="195"/>
    </location>
</feature>
<evidence type="ECO:0000256" key="1">
    <source>
        <dbReference type="SAM" id="MobiDB-lite"/>
    </source>
</evidence>
<dbReference type="Gene3D" id="2.30.30.140">
    <property type="match status" value="1"/>
</dbReference>
<evidence type="ECO:0000259" key="2">
    <source>
        <dbReference type="Pfam" id="PF21743"/>
    </source>
</evidence>
<dbReference type="Pfam" id="PF21743">
    <property type="entry name" value="PTM_DIR17_Tudor"/>
    <property type="match status" value="1"/>
</dbReference>
<feature type="compositionally biased region" description="Low complexity" evidence="1">
    <location>
        <begin position="119"/>
        <end position="130"/>
    </location>
</feature>
<proteinExistence type="predicted"/>
<dbReference type="CDD" id="cd20401">
    <property type="entry name" value="Tudor_AtPTM-like"/>
    <property type="match status" value="1"/>
</dbReference>
<reference evidence="3 4" key="1">
    <citation type="submission" date="2021-11" db="EMBL/GenBank/DDBJ databases">
        <authorList>
            <person name="Islam A."/>
            <person name="Islam S."/>
            <person name="Flora M.S."/>
            <person name="Rahman M."/>
            <person name="Ziaur R.M."/>
            <person name="Epstein J.H."/>
            <person name="Hassan M."/>
            <person name="Klassen M."/>
            <person name="Woodard K."/>
            <person name="Webb A."/>
            <person name="Webby R.J."/>
            <person name="El Zowalaty M.E."/>
        </authorList>
    </citation>
    <scope>NUCLEOTIDE SEQUENCE [LARGE SCALE GENOMIC DNA]</scope>
    <source>
        <strain evidence="3">Pbs1</strain>
    </source>
</reference>
<dbReference type="PANTHER" id="PTHR37384:SF1">
    <property type="entry name" value="OS01G0835600 PROTEIN"/>
    <property type="match status" value="1"/>
</dbReference>
<feature type="compositionally biased region" description="Low complexity" evidence="1">
    <location>
        <begin position="89"/>
        <end position="99"/>
    </location>
</feature>
<feature type="domain" description="PTM/DIR17-like Tudor" evidence="2">
    <location>
        <begin position="13"/>
        <end position="60"/>
    </location>
</feature>
<feature type="compositionally biased region" description="Polar residues" evidence="1">
    <location>
        <begin position="548"/>
        <end position="562"/>
    </location>
</feature>
<dbReference type="InterPro" id="IPR035441">
    <property type="entry name" value="TFIIS/LEDGF_dom_sf"/>
</dbReference>
<dbReference type="PANTHER" id="PTHR37384">
    <property type="entry name" value="OS01G0835600 PROTEIN"/>
    <property type="match status" value="1"/>
</dbReference>